<dbReference type="InterPro" id="IPR011013">
    <property type="entry name" value="Gal_mutarotase_sf_dom"/>
</dbReference>
<accession>A0ABV5VPS7</accession>
<evidence type="ECO:0000256" key="2">
    <source>
        <dbReference type="ARBA" id="ARBA00023015"/>
    </source>
</evidence>
<dbReference type="PANTHER" id="PTHR43863:SF2">
    <property type="entry name" value="MALTASE-GLUCOAMYLASE"/>
    <property type="match status" value="1"/>
</dbReference>
<organism evidence="7 8">
    <name type="scientific">Paenibacillus hodogayensis</name>
    <dbReference type="NCBI Taxonomy" id="279208"/>
    <lineage>
        <taxon>Bacteria</taxon>
        <taxon>Bacillati</taxon>
        <taxon>Bacillota</taxon>
        <taxon>Bacilli</taxon>
        <taxon>Bacillales</taxon>
        <taxon>Paenibacillaceae</taxon>
        <taxon>Paenibacillus</taxon>
    </lineage>
</organism>
<dbReference type="InterPro" id="IPR017853">
    <property type="entry name" value="GH"/>
</dbReference>
<evidence type="ECO:0000313" key="7">
    <source>
        <dbReference type="EMBL" id="MFB9750280.1"/>
    </source>
</evidence>
<dbReference type="SUPFAM" id="SSF46689">
    <property type="entry name" value="Homeodomain-like"/>
    <property type="match status" value="2"/>
</dbReference>
<dbReference type="Pfam" id="PF17137">
    <property type="entry name" value="DUF5110"/>
    <property type="match status" value="1"/>
</dbReference>
<dbReference type="InterPro" id="IPR051816">
    <property type="entry name" value="Glycosyl_Hydrolase_31"/>
</dbReference>
<dbReference type="PROSITE" id="PS00041">
    <property type="entry name" value="HTH_ARAC_FAMILY_1"/>
    <property type="match status" value="1"/>
</dbReference>
<keyword evidence="2" id="KW-0805">Transcription regulation</keyword>
<dbReference type="InterPro" id="IPR009057">
    <property type="entry name" value="Homeodomain-like_sf"/>
</dbReference>
<dbReference type="PROSITE" id="PS01124">
    <property type="entry name" value="HTH_ARAC_FAMILY_2"/>
    <property type="match status" value="1"/>
</dbReference>
<dbReference type="SMART" id="SM00342">
    <property type="entry name" value="HTH_ARAC"/>
    <property type="match status" value="1"/>
</dbReference>
<evidence type="ECO:0000313" key="8">
    <source>
        <dbReference type="Proteomes" id="UP001589619"/>
    </source>
</evidence>
<dbReference type="EMBL" id="JBHMAG010000002">
    <property type="protein sequence ID" value="MFB9750280.1"/>
    <property type="molecule type" value="Genomic_DNA"/>
</dbReference>
<dbReference type="SUPFAM" id="SSF51011">
    <property type="entry name" value="Glycosyl hydrolase domain"/>
    <property type="match status" value="1"/>
</dbReference>
<dbReference type="SUPFAM" id="SSF51445">
    <property type="entry name" value="(Trans)glycosidases"/>
    <property type="match status" value="1"/>
</dbReference>
<dbReference type="InterPro" id="IPR013780">
    <property type="entry name" value="Glyco_hydro_b"/>
</dbReference>
<keyword evidence="5" id="KW-0326">Glycosidase</keyword>
<keyword evidence="3" id="KW-0238">DNA-binding</keyword>
<dbReference type="Pfam" id="PF01055">
    <property type="entry name" value="Glyco_hydro_31_2nd"/>
    <property type="match status" value="1"/>
</dbReference>
<evidence type="ECO:0000256" key="3">
    <source>
        <dbReference type="ARBA" id="ARBA00023125"/>
    </source>
</evidence>
<dbReference type="InterPro" id="IPR033403">
    <property type="entry name" value="DUF5110"/>
</dbReference>
<protein>
    <submittedName>
        <fullName evidence="7">TIM-barrel domain-containing protein</fullName>
    </submittedName>
</protein>
<dbReference type="SUPFAM" id="SSF74650">
    <property type="entry name" value="Galactose mutarotase-like"/>
    <property type="match status" value="1"/>
</dbReference>
<dbReference type="InterPro" id="IPR048395">
    <property type="entry name" value="Glyco_hydro_31_C"/>
</dbReference>
<gene>
    <name evidence="7" type="ORF">ACFFNY_01730</name>
</gene>
<keyword evidence="5" id="KW-0378">Hydrolase</keyword>
<evidence type="ECO:0000256" key="4">
    <source>
        <dbReference type="ARBA" id="ARBA00023163"/>
    </source>
</evidence>
<dbReference type="InterPro" id="IPR000322">
    <property type="entry name" value="Glyco_hydro_31_TIM"/>
</dbReference>
<dbReference type="Proteomes" id="UP001589619">
    <property type="component" value="Unassembled WGS sequence"/>
</dbReference>
<reference evidence="7 8" key="1">
    <citation type="submission" date="2024-09" db="EMBL/GenBank/DDBJ databases">
        <authorList>
            <person name="Sun Q."/>
            <person name="Mori K."/>
        </authorList>
    </citation>
    <scope>NUCLEOTIDE SEQUENCE [LARGE SCALE GENOMIC DNA]</scope>
    <source>
        <strain evidence="7 8">JCM 12520</strain>
    </source>
</reference>
<keyword evidence="8" id="KW-1185">Reference proteome</keyword>
<dbReference type="CDD" id="cd14752">
    <property type="entry name" value="GH31_N"/>
    <property type="match status" value="1"/>
</dbReference>
<dbReference type="Pfam" id="PF13802">
    <property type="entry name" value="Gal_mutarotas_2"/>
    <property type="match status" value="1"/>
</dbReference>
<dbReference type="InterPro" id="IPR018060">
    <property type="entry name" value="HTH_AraC"/>
</dbReference>
<evidence type="ECO:0000256" key="5">
    <source>
        <dbReference type="RuleBase" id="RU361185"/>
    </source>
</evidence>
<dbReference type="PANTHER" id="PTHR43863">
    <property type="entry name" value="HYDROLASE, PUTATIVE (AFU_ORTHOLOGUE AFUA_1G03140)-RELATED"/>
    <property type="match status" value="1"/>
</dbReference>
<dbReference type="Pfam" id="PF12833">
    <property type="entry name" value="HTH_18"/>
    <property type="match status" value="1"/>
</dbReference>
<dbReference type="Gene3D" id="3.20.20.80">
    <property type="entry name" value="Glycosidases"/>
    <property type="match status" value="1"/>
</dbReference>
<dbReference type="Pfam" id="PF21365">
    <property type="entry name" value="Glyco_hydro_31_3rd"/>
    <property type="match status" value="1"/>
</dbReference>
<dbReference type="Gene3D" id="2.60.40.1760">
    <property type="entry name" value="glycosyl hydrolase (family 31)"/>
    <property type="match status" value="1"/>
</dbReference>
<comment type="similarity">
    <text evidence="1 5">Belongs to the glycosyl hydrolase 31 family.</text>
</comment>
<dbReference type="Gene3D" id="2.60.40.1180">
    <property type="entry name" value="Golgi alpha-mannosidase II"/>
    <property type="match status" value="2"/>
</dbReference>
<name>A0ABV5VPS7_9BACL</name>
<feature type="domain" description="HTH araC/xylS-type" evidence="6">
    <location>
        <begin position="906"/>
        <end position="1003"/>
    </location>
</feature>
<evidence type="ECO:0000259" key="6">
    <source>
        <dbReference type="PROSITE" id="PS01124"/>
    </source>
</evidence>
<proteinExistence type="inferred from homology"/>
<dbReference type="InterPro" id="IPR025887">
    <property type="entry name" value="Glyco_hydro_31_N_dom"/>
</dbReference>
<dbReference type="InterPro" id="IPR018062">
    <property type="entry name" value="HTH_AraC-typ_CS"/>
</dbReference>
<comment type="caution">
    <text evidence="7">The sequence shown here is derived from an EMBL/GenBank/DDBJ whole genome shotgun (WGS) entry which is preliminary data.</text>
</comment>
<dbReference type="Gene3D" id="1.10.10.60">
    <property type="entry name" value="Homeodomain-like"/>
    <property type="match status" value="2"/>
</dbReference>
<sequence>MSKEPTCIRLQTASDFYLCIHVLASSMFRLTFSQTENVPQSSLVRYGIVRLPQYEAEYRVEDDKEAVTVRTARSTLRVEKLDGRIALRHARGEVVVRHSPPSAEQPRTGFEARFELDAEERLYGTGIGAETIMKRGQQVRMCMARRDAYTPVPMLMSSRGWGLFANTTMQHDFDIGFTDPDLLLVRVPSPTMEYLLFAGSSYAELLDSYTGIAGKPRLLPLWAYGLSYIGNEQANARETIEDAVKFRNAGIPCDMIGLESTWMQVHNDRSTSKNWHSERFFIPPWNPKGQHTFIGTLKAMGFKLSLWLGSDFDLTRYEERLAEERDRLAAGETGNGSPAAEQEEIWYTHLEKFVDQGVSAFKLTENGWLLELQGQPWSNGLSGEEVRNLYPLLLGKQMYNGYKKQTGQRPMLHSVEGYAGIQQYTAIWTGGLGDEPEEPKALVKMLNASLAGISNIGNDMDIHSREGIHFGFFQAWSKVNSWAYWRHPCLLDAPLRDMFKRYAKLRYRLIPYIYSAAYTAYKTGMPIMRPMPLVYPRSLEMANQTTQYMFGESFLVAAFTDQVELPVGEWIDFWTGKRYSGPARIEYSTPDDVGGPLFVRAGAIFPMWPEMDYVGQKPVDLISLHIYPHRDSEFTLFEDDGVTCSYEDGAFALTLIVCESAKHRTSIHIGARTGQYDGMPAKRGYDVYVHLNAKPSFVAVNGMEYRETTRAKKAQPPAGWSFDRLTGIVRLHVAEEKNRSGAIRIELQHGNEIARQGQTSAKRRTAHTKEDAVIPAHSQLFAQSPRHDFMTPSLTQFEKSLEIGLETGDKAKSRAALEKLLTEWVQTRAPGEAGEQLLYVSGLLARFLERKQWPMKHVFGEIYERFLNLQAETDVDAIGPILIQAAERVAEFSQKSRVSALHPLVQQLKEMVGQEMDQPFFTLAVAAERLHVNASHLSRLFKQETGKSFSEYMMELKMKHAKQLMQNGSKVADASLSVGFKDTGYFIRVFRKFWGVTPGELKM</sequence>
<evidence type="ECO:0000256" key="1">
    <source>
        <dbReference type="ARBA" id="ARBA00007806"/>
    </source>
</evidence>
<keyword evidence="4" id="KW-0804">Transcription</keyword>
<dbReference type="RefSeq" id="WP_344916983.1">
    <property type="nucleotide sequence ID" value="NZ_BAAAYO010000021.1"/>
</dbReference>